<dbReference type="PANTHER" id="PTHR12042:SF21">
    <property type="entry name" value="ALPHA1,4-GALACTOSYLTRANSFERASE 1-RELATED"/>
    <property type="match status" value="1"/>
</dbReference>
<comment type="caution">
    <text evidence="2">The sequence shown here is derived from an EMBL/GenBank/DDBJ whole genome shotgun (WGS) entry which is preliminary data.</text>
</comment>
<dbReference type="GO" id="GO:0006688">
    <property type="term" value="P:glycosphingolipid biosynthetic process"/>
    <property type="evidence" value="ECO:0007669"/>
    <property type="project" value="TreeGrafter"/>
</dbReference>
<evidence type="ECO:0000313" key="3">
    <source>
        <dbReference type="Proteomes" id="UP000703269"/>
    </source>
</evidence>
<reference evidence="2 3" key="1">
    <citation type="submission" date="2021-08" db="EMBL/GenBank/DDBJ databases">
        <title>Draft Genome Sequence of Phanerochaete sordida strain YK-624.</title>
        <authorList>
            <person name="Mori T."/>
            <person name="Dohra H."/>
            <person name="Suzuki T."/>
            <person name="Kawagishi H."/>
            <person name="Hirai H."/>
        </authorList>
    </citation>
    <scope>NUCLEOTIDE SEQUENCE [LARGE SCALE GENOMIC DNA]</scope>
    <source>
        <strain evidence="2 3">YK-624</strain>
    </source>
</reference>
<name>A0A9P3LGS1_9APHY</name>
<dbReference type="Proteomes" id="UP000703269">
    <property type="component" value="Unassembled WGS sequence"/>
</dbReference>
<organism evidence="2 3">
    <name type="scientific">Phanerochaete sordida</name>
    <dbReference type="NCBI Taxonomy" id="48140"/>
    <lineage>
        <taxon>Eukaryota</taxon>
        <taxon>Fungi</taxon>
        <taxon>Dikarya</taxon>
        <taxon>Basidiomycota</taxon>
        <taxon>Agaricomycotina</taxon>
        <taxon>Agaricomycetes</taxon>
        <taxon>Polyporales</taxon>
        <taxon>Phanerochaetaceae</taxon>
        <taxon>Phanerochaete</taxon>
    </lineage>
</organism>
<accession>A0A9P3LGS1</accession>
<dbReference type="InterPro" id="IPR007577">
    <property type="entry name" value="GlycoTrfase_DXD_sugar-bd_CS"/>
</dbReference>
<protein>
    <submittedName>
        <fullName evidence="2">Glycosyltransferase family-like protein</fullName>
    </submittedName>
</protein>
<keyword evidence="3" id="KW-1185">Reference proteome</keyword>
<dbReference type="InterPro" id="IPR051981">
    <property type="entry name" value="Glycosyltransf_32"/>
</dbReference>
<dbReference type="GO" id="GO:0016758">
    <property type="term" value="F:hexosyltransferase activity"/>
    <property type="evidence" value="ECO:0007669"/>
    <property type="project" value="TreeGrafter"/>
</dbReference>
<evidence type="ECO:0000313" key="2">
    <source>
        <dbReference type="EMBL" id="GJE94826.1"/>
    </source>
</evidence>
<dbReference type="InterPro" id="IPR029044">
    <property type="entry name" value="Nucleotide-diphossugar_trans"/>
</dbReference>
<dbReference type="EMBL" id="BPQB01000043">
    <property type="protein sequence ID" value="GJE94826.1"/>
    <property type="molecule type" value="Genomic_DNA"/>
</dbReference>
<gene>
    <name evidence="2" type="ORF">PsYK624_110010</name>
</gene>
<dbReference type="AlphaFoldDB" id="A0A9P3LGS1"/>
<evidence type="ECO:0000256" key="1">
    <source>
        <dbReference type="ARBA" id="ARBA00009003"/>
    </source>
</evidence>
<proteinExistence type="inferred from homology"/>
<dbReference type="Gene3D" id="3.90.550.20">
    <property type="match status" value="1"/>
</dbReference>
<comment type="similarity">
    <text evidence="1">Belongs to the glycosyltransferase 32 family.</text>
</comment>
<sequence>MSLRRNYEQMRLPLWTTRTHTRPLPRLLATLLKVALPAFVLGLVLALTVWDPHVELAFYSRSWVRQQVRPVPPLAGCFAPARVSPLYNATDALYAPHRTTVHAGMPLRLGMDCYNFAGLIHPPEDVAGYRPPDERLQYHTYWRTDLVPFGERQEWMLKSFFATQNLNVSRLVLWSNGDLSNNAFVQQHLQRYPDAFTSRVADVATLSAGTALEGAGSLWVEDGKAWVDGDLLRLLVLWQDGGVWVDMDSLLTRDLRPLVEHEFVTQWDCYDKVYVPFNGALMHFRQHSPYLCEAFHIMASSPAPRKGSTDWGATLYLKLWRRLTAAGVPPFSVLPFCFADGRSCRLDNRLPDPFAPDPRGGAWTDGMGRERGGGLDQALGKVFSVHLHNQWEKAFPPDGWVHRLLLSRYEQRLGGE</sequence>
<dbReference type="OrthoDB" id="409543at2759"/>
<dbReference type="PANTHER" id="PTHR12042">
    <property type="entry name" value="LACTOSYLCERAMIDE 4-ALPHA-GALACTOSYLTRANSFERASE ALPHA- 1,4-GALACTOSYLTRANSFERASE"/>
    <property type="match status" value="1"/>
</dbReference>
<dbReference type="SUPFAM" id="SSF53448">
    <property type="entry name" value="Nucleotide-diphospho-sugar transferases"/>
    <property type="match status" value="1"/>
</dbReference>
<dbReference type="GO" id="GO:0016020">
    <property type="term" value="C:membrane"/>
    <property type="evidence" value="ECO:0007669"/>
    <property type="project" value="GOC"/>
</dbReference>
<dbReference type="Pfam" id="PF04488">
    <property type="entry name" value="Gly_transf_sug"/>
    <property type="match status" value="1"/>
</dbReference>